<dbReference type="EMBL" id="LACI01001953">
    <property type="protein sequence ID" value="KJU83318.1"/>
    <property type="molecule type" value="Genomic_DNA"/>
</dbReference>
<accession>A0A0F3GRJ4</accession>
<reference evidence="1 2" key="1">
    <citation type="submission" date="2015-02" db="EMBL/GenBank/DDBJ databases">
        <title>Single-cell genomics of uncultivated deep-branching MTB reveals a conserved set of magnetosome genes.</title>
        <authorList>
            <person name="Kolinko S."/>
            <person name="Richter M."/>
            <person name="Glockner F.O."/>
            <person name="Brachmann A."/>
            <person name="Schuler D."/>
        </authorList>
    </citation>
    <scope>NUCLEOTIDE SEQUENCE [LARGE SCALE GENOMIC DNA]</scope>
    <source>
        <strain evidence="1">TM-1</strain>
    </source>
</reference>
<sequence length="28" mass="3212">MSEILNIAHEMAKDLFKVGAMDEVTMRM</sequence>
<name>A0A0F3GRJ4_9BACT</name>
<evidence type="ECO:0000313" key="2">
    <source>
        <dbReference type="Proteomes" id="UP000033423"/>
    </source>
</evidence>
<dbReference type="AlphaFoldDB" id="A0A0F3GRJ4"/>
<comment type="caution">
    <text evidence="1">The sequence shown here is derived from an EMBL/GenBank/DDBJ whole genome shotgun (WGS) entry which is preliminary data.</text>
</comment>
<dbReference type="Proteomes" id="UP000033423">
    <property type="component" value="Unassembled WGS sequence"/>
</dbReference>
<protein>
    <submittedName>
        <fullName evidence="1">Transcriptional regulator, XRE family</fullName>
    </submittedName>
</protein>
<proteinExistence type="predicted"/>
<feature type="non-terminal residue" evidence="1">
    <location>
        <position position="28"/>
    </location>
</feature>
<keyword evidence="2" id="KW-1185">Reference proteome</keyword>
<organism evidence="1 2">
    <name type="scientific">Candidatus Magnetobacterium bavaricum</name>
    <dbReference type="NCBI Taxonomy" id="29290"/>
    <lineage>
        <taxon>Bacteria</taxon>
        <taxon>Pseudomonadati</taxon>
        <taxon>Nitrospirota</taxon>
        <taxon>Thermodesulfovibrionia</taxon>
        <taxon>Thermodesulfovibrionales</taxon>
        <taxon>Candidatus Magnetobacteriaceae</taxon>
        <taxon>Candidatus Magnetobacterium</taxon>
    </lineage>
</organism>
<evidence type="ECO:0000313" key="1">
    <source>
        <dbReference type="EMBL" id="KJU83318.1"/>
    </source>
</evidence>
<gene>
    <name evidence="1" type="ORF">MBAV_004488</name>
</gene>